<dbReference type="GO" id="GO:0032784">
    <property type="term" value="P:regulation of DNA-templated transcription elongation"/>
    <property type="evidence" value="ECO:0007669"/>
    <property type="project" value="InterPro"/>
</dbReference>
<proteinExistence type="predicted"/>
<sequence>MYPPEKRGNLCMSHSDNAKFQEELIAQENYFEQETSELLRKLYPDTGKRDELQKLLDRYMDHIRLVLEGSLQGETDTLVWIGSDVTVVDEIEGFEETYKIVLPQRIDADLGHISFMSPLGSKLLLARQGDRVEVDSPSGSYGMIISKVMFG</sequence>
<dbReference type="GO" id="GO:0003677">
    <property type="term" value="F:DNA binding"/>
    <property type="evidence" value="ECO:0007669"/>
    <property type="project" value="InterPro"/>
</dbReference>
<dbReference type="InterPro" id="IPR036953">
    <property type="entry name" value="GreA/GreB_C_sf"/>
</dbReference>
<dbReference type="SUPFAM" id="SSF54534">
    <property type="entry name" value="FKBP-like"/>
    <property type="match status" value="1"/>
</dbReference>
<keyword evidence="2" id="KW-0648">Protein biosynthesis</keyword>
<protein>
    <submittedName>
        <fullName evidence="2">GreA/GreB family elongation factor</fullName>
    </submittedName>
</protein>
<gene>
    <name evidence="2" type="ORF">FPL14_06770</name>
</gene>
<accession>A0A7G5BVG3</accession>
<keyword evidence="3" id="KW-1185">Reference proteome</keyword>
<organism evidence="2 3">
    <name type="scientific">Cohnella cholangitidis</name>
    <dbReference type="NCBI Taxonomy" id="2598458"/>
    <lineage>
        <taxon>Bacteria</taxon>
        <taxon>Bacillati</taxon>
        <taxon>Bacillota</taxon>
        <taxon>Bacilli</taxon>
        <taxon>Bacillales</taxon>
        <taxon>Paenibacillaceae</taxon>
        <taxon>Cohnella</taxon>
    </lineage>
</organism>
<dbReference type="AlphaFoldDB" id="A0A7G5BVG3"/>
<reference evidence="2 3" key="1">
    <citation type="submission" date="2019-07" db="EMBL/GenBank/DDBJ databases">
        <authorList>
            <person name="Kim J.K."/>
            <person name="Cheong H.-M."/>
            <person name="Choi Y."/>
            <person name="Hwang K.J."/>
            <person name="Lee S."/>
            <person name="Choi C."/>
        </authorList>
    </citation>
    <scope>NUCLEOTIDE SEQUENCE [LARGE SCALE GENOMIC DNA]</scope>
    <source>
        <strain evidence="2 3">KS 22</strain>
    </source>
</reference>
<dbReference type="Gene3D" id="3.10.50.30">
    <property type="entry name" value="Transcription elongation factor, GreA/GreB, C-terminal domain"/>
    <property type="match status" value="1"/>
</dbReference>
<keyword evidence="2" id="KW-0251">Elongation factor</keyword>
<dbReference type="GO" id="GO:0003746">
    <property type="term" value="F:translation elongation factor activity"/>
    <property type="evidence" value="ECO:0007669"/>
    <property type="project" value="UniProtKB-KW"/>
</dbReference>
<name>A0A7G5BVG3_9BACL</name>
<evidence type="ECO:0000259" key="1">
    <source>
        <dbReference type="Pfam" id="PF01272"/>
    </source>
</evidence>
<dbReference type="Proteomes" id="UP000515679">
    <property type="component" value="Chromosome"/>
</dbReference>
<dbReference type="KEGG" id="cchl:FPL14_06770"/>
<dbReference type="InterPro" id="IPR001437">
    <property type="entry name" value="Tscrpt_elong_fac_GreA/B_C"/>
</dbReference>
<feature type="domain" description="Transcription elongation factor GreA/GreB C-terminal" evidence="1">
    <location>
        <begin position="78"/>
        <end position="148"/>
    </location>
</feature>
<dbReference type="EMBL" id="CP041969">
    <property type="protein sequence ID" value="QMV40947.1"/>
    <property type="molecule type" value="Genomic_DNA"/>
</dbReference>
<evidence type="ECO:0000313" key="2">
    <source>
        <dbReference type="EMBL" id="QMV40947.1"/>
    </source>
</evidence>
<evidence type="ECO:0000313" key="3">
    <source>
        <dbReference type="Proteomes" id="UP000515679"/>
    </source>
</evidence>
<dbReference type="Pfam" id="PF01272">
    <property type="entry name" value="GreA_GreB"/>
    <property type="match status" value="1"/>
</dbReference>